<gene>
    <name evidence="7" type="ORF">MERR_LOCUS16103</name>
</gene>
<dbReference type="GO" id="GO:0006355">
    <property type="term" value="P:regulation of DNA-templated transcription"/>
    <property type="evidence" value="ECO:0007669"/>
    <property type="project" value="InterPro"/>
</dbReference>
<dbReference type="SUPFAM" id="SSF101941">
    <property type="entry name" value="NAC domain"/>
    <property type="match status" value="1"/>
</dbReference>
<evidence type="ECO:0000256" key="2">
    <source>
        <dbReference type="ARBA" id="ARBA00023125"/>
    </source>
</evidence>
<dbReference type="AlphaFoldDB" id="A0A6D2IFD0"/>
<dbReference type="InterPro" id="IPR036093">
    <property type="entry name" value="NAC_dom_sf"/>
</dbReference>
<evidence type="ECO:0000256" key="3">
    <source>
        <dbReference type="ARBA" id="ARBA00023163"/>
    </source>
</evidence>
<dbReference type="PANTHER" id="PTHR31719">
    <property type="entry name" value="NAC TRANSCRIPTION FACTOR 56"/>
    <property type="match status" value="1"/>
</dbReference>
<keyword evidence="3" id="KW-0804">Transcription</keyword>
<keyword evidence="4" id="KW-0539">Nucleus</keyword>
<accession>A0A6D2IFD0</accession>
<dbReference type="Gene3D" id="2.170.150.80">
    <property type="entry name" value="NAC domain"/>
    <property type="match status" value="1"/>
</dbReference>
<dbReference type="EMBL" id="CACVBM020001074">
    <property type="protein sequence ID" value="CAA7028868.1"/>
    <property type="molecule type" value="Genomic_DNA"/>
</dbReference>
<dbReference type="PROSITE" id="PS51005">
    <property type="entry name" value="NAC"/>
    <property type="match status" value="1"/>
</dbReference>
<keyword evidence="2" id="KW-0238">DNA-binding</keyword>
<dbReference type="OrthoDB" id="1114149at2759"/>
<evidence type="ECO:0000259" key="6">
    <source>
        <dbReference type="PROSITE" id="PS51005"/>
    </source>
</evidence>
<comment type="caution">
    <text evidence="7">The sequence shown here is derived from an EMBL/GenBank/DDBJ whole genome shotgun (WGS) entry which is preliminary data.</text>
</comment>
<dbReference type="Pfam" id="PF02365">
    <property type="entry name" value="NAM"/>
    <property type="match status" value="1"/>
</dbReference>
<name>A0A6D2IFD0_9BRAS</name>
<dbReference type="InterPro" id="IPR003441">
    <property type="entry name" value="NAC-dom"/>
</dbReference>
<dbReference type="GO" id="GO:0003677">
    <property type="term" value="F:DNA binding"/>
    <property type="evidence" value="ECO:0007669"/>
    <property type="project" value="UniProtKB-KW"/>
</dbReference>
<feature type="region of interest" description="Disordered" evidence="5">
    <location>
        <begin position="255"/>
        <end position="277"/>
    </location>
</feature>
<reference evidence="7" key="1">
    <citation type="submission" date="2020-01" db="EMBL/GenBank/DDBJ databases">
        <authorList>
            <person name="Mishra B."/>
        </authorList>
    </citation>
    <scope>NUCLEOTIDE SEQUENCE [LARGE SCALE GENOMIC DNA]</scope>
</reference>
<dbReference type="Proteomes" id="UP000467841">
    <property type="component" value="Unassembled WGS sequence"/>
</dbReference>
<protein>
    <recommendedName>
        <fullName evidence="6">NAC domain-containing protein</fullName>
    </recommendedName>
</protein>
<evidence type="ECO:0000313" key="8">
    <source>
        <dbReference type="Proteomes" id="UP000467841"/>
    </source>
</evidence>
<proteinExistence type="predicted"/>
<sequence>MTLSMAESSKKASIFPVGFRFDPNDLGLVRRYLRNKVDHKVDAFLTTLDVYADVPWRLEPVDNPLFKKKEWYYFVERIRRGGKTPKRTVPARGDGEGGTWKSTGAKTAIMDGNKKVWGYKQSLVFNKKVNGKPVKTDWLMTEYSLNKDVHDHTVLCWIRDKTEKKSKPGFVDQVPQVENNILPNQVEEHEVGLAVSASGPEMMYEGEHAEVTQQQHQQYTPIVPHQLPTQVSDFATMIVNSNNNYNDNVTMMGEGQQIQQQQQQPHDDDLGSHGLDMAGEDRFFTYDELFNTEGGTTQEQ</sequence>
<dbReference type="PANTHER" id="PTHR31719:SF222">
    <property type="entry name" value="NAC DOMAIN-CONTAINING PROTEIN"/>
    <property type="match status" value="1"/>
</dbReference>
<evidence type="ECO:0000256" key="5">
    <source>
        <dbReference type="SAM" id="MobiDB-lite"/>
    </source>
</evidence>
<keyword evidence="1" id="KW-0805">Transcription regulation</keyword>
<feature type="domain" description="NAC" evidence="6">
    <location>
        <begin position="15"/>
        <end position="161"/>
    </location>
</feature>
<evidence type="ECO:0000256" key="1">
    <source>
        <dbReference type="ARBA" id="ARBA00023015"/>
    </source>
</evidence>
<evidence type="ECO:0000256" key="4">
    <source>
        <dbReference type="ARBA" id="ARBA00023242"/>
    </source>
</evidence>
<keyword evidence="8" id="KW-1185">Reference proteome</keyword>
<organism evidence="7 8">
    <name type="scientific">Microthlaspi erraticum</name>
    <dbReference type="NCBI Taxonomy" id="1685480"/>
    <lineage>
        <taxon>Eukaryota</taxon>
        <taxon>Viridiplantae</taxon>
        <taxon>Streptophyta</taxon>
        <taxon>Embryophyta</taxon>
        <taxon>Tracheophyta</taxon>
        <taxon>Spermatophyta</taxon>
        <taxon>Magnoliopsida</taxon>
        <taxon>eudicotyledons</taxon>
        <taxon>Gunneridae</taxon>
        <taxon>Pentapetalae</taxon>
        <taxon>rosids</taxon>
        <taxon>malvids</taxon>
        <taxon>Brassicales</taxon>
        <taxon>Brassicaceae</taxon>
        <taxon>Coluteocarpeae</taxon>
        <taxon>Microthlaspi</taxon>
    </lineage>
</organism>
<evidence type="ECO:0000313" key="7">
    <source>
        <dbReference type="EMBL" id="CAA7028868.1"/>
    </source>
</evidence>